<sequence>MRFISVFLLGLSSLTVTLAKEGLELDPCKKPLDCKSGICAQGSTKQVCMASGKKNEQCLRLKPDSCNSGLKCVAVRGVAIGNCNPA</sequence>
<feature type="chain" id="PRO_5009446438" evidence="1">
    <location>
        <begin position="20"/>
        <end position="86"/>
    </location>
</feature>
<organism evidence="2 3">
    <name type="scientific">Rhynchosporium agropyri</name>
    <dbReference type="NCBI Taxonomy" id="914238"/>
    <lineage>
        <taxon>Eukaryota</taxon>
        <taxon>Fungi</taxon>
        <taxon>Dikarya</taxon>
        <taxon>Ascomycota</taxon>
        <taxon>Pezizomycotina</taxon>
        <taxon>Leotiomycetes</taxon>
        <taxon>Helotiales</taxon>
        <taxon>Ploettnerulaceae</taxon>
        <taxon>Rhynchosporium</taxon>
    </lineage>
</organism>
<dbReference type="AlphaFoldDB" id="A0A1E1KTJ7"/>
<protein>
    <submittedName>
        <fullName evidence="2">Uncharacterized protein</fullName>
    </submittedName>
</protein>
<proteinExistence type="predicted"/>
<name>A0A1E1KTJ7_9HELO</name>
<dbReference type="Proteomes" id="UP000178912">
    <property type="component" value="Unassembled WGS sequence"/>
</dbReference>
<evidence type="ECO:0000256" key="1">
    <source>
        <dbReference type="SAM" id="SignalP"/>
    </source>
</evidence>
<reference evidence="3" key="1">
    <citation type="submission" date="2016-03" db="EMBL/GenBank/DDBJ databases">
        <authorList>
            <person name="Guldener U."/>
        </authorList>
    </citation>
    <scope>NUCLEOTIDE SEQUENCE [LARGE SCALE GENOMIC DNA]</scope>
    <source>
        <strain evidence="3">04CH-RAC-A.6.1</strain>
    </source>
</reference>
<accession>A0A1E1KTJ7</accession>
<keyword evidence="3" id="KW-1185">Reference proteome</keyword>
<keyword evidence="1" id="KW-0732">Signal</keyword>
<dbReference type="EMBL" id="FJUX01000051">
    <property type="protein sequence ID" value="CZT01369.1"/>
    <property type="molecule type" value="Genomic_DNA"/>
</dbReference>
<evidence type="ECO:0000313" key="2">
    <source>
        <dbReference type="EMBL" id="CZT01369.1"/>
    </source>
</evidence>
<evidence type="ECO:0000313" key="3">
    <source>
        <dbReference type="Proteomes" id="UP000178912"/>
    </source>
</evidence>
<gene>
    <name evidence="2" type="ORF">RAG0_09039</name>
</gene>
<feature type="signal peptide" evidence="1">
    <location>
        <begin position="1"/>
        <end position="19"/>
    </location>
</feature>